<proteinExistence type="inferred from homology"/>
<keyword evidence="6 8" id="KW-1133">Transmembrane helix</keyword>
<dbReference type="EMBL" id="CP034549">
    <property type="protein sequence ID" value="AZQ44510.1"/>
    <property type="molecule type" value="Genomic_DNA"/>
</dbReference>
<evidence type="ECO:0000256" key="8">
    <source>
        <dbReference type="RuleBase" id="RU362010"/>
    </source>
</evidence>
<evidence type="ECO:0000313" key="10">
    <source>
        <dbReference type="Proteomes" id="UP000279600"/>
    </source>
</evidence>
<comment type="function">
    <text evidence="8">Mediates influx of magnesium ions.</text>
</comment>
<feature type="transmembrane region" description="Helical" evidence="8">
    <location>
        <begin position="332"/>
        <end position="351"/>
    </location>
</feature>
<keyword evidence="3 8" id="KW-0813">Transport</keyword>
<dbReference type="CDD" id="cd12828">
    <property type="entry name" value="TmCorA-like_1"/>
    <property type="match status" value="1"/>
</dbReference>
<keyword evidence="5 8" id="KW-0812">Transmembrane</keyword>
<comment type="similarity">
    <text evidence="2 8">Belongs to the CorA metal ion transporter (MIT) (TC 1.A.35) family.</text>
</comment>
<protein>
    <recommendedName>
        <fullName evidence="8">Magnesium transport protein CorA</fullName>
    </recommendedName>
</protein>
<dbReference type="InterPro" id="IPR004488">
    <property type="entry name" value="Mg/Co-transport_prot_CorA"/>
</dbReference>
<dbReference type="GO" id="GO:0015087">
    <property type="term" value="F:cobalt ion transmembrane transporter activity"/>
    <property type="evidence" value="ECO:0007669"/>
    <property type="project" value="UniProtKB-UniRule"/>
</dbReference>
<organism evidence="9 10">
    <name type="scientific">Nonlabens ponticola</name>
    <dbReference type="NCBI Taxonomy" id="2496866"/>
    <lineage>
        <taxon>Bacteria</taxon>
        <taxon>Pseudomonadati</taxon>
        <taxon>Bacteroidota</taxon>
        <taxon>Flavobacteriia</taxon>
        <taxon>Flavobacteriales</taxon>
        <taxon>Flavobacteriaceae</taxon>
        <taxon>Nonlabens</taxon>
    </lineage>
</organism>
<name>A0A3S9MZA4_9FLAO</name>
<evidence type="ECO:0000256" key="7">
    <source>
        <dbReference type="ARBA" id="ARBA00023136"/>
    </source>
</evidence>
<dbReference type="FunFam" id="1.20.58.340:FF:000012">
    <property type="entry name" value="Magnesium transport protein CorA"/>
    <property type="match status" value="1"/>
</dbReference>
<dbReference type="Gene3D" id="3.30.460.20">
    <property type="entry name" value="CorA soluble domain-like"/>
    <property type="match status" value="1"/>
</dbReference>
<evidence type="ECO:0000256" key="3">
    <source>
        <dbReference type="ARBA" id="ARBA00022448"/>
    </source>
</evidence>
<dbReference type="AlphaFoldDB" id="A0A3S9MZA4"/>
<dbReference type="GO" id="GO:0050897">
    <property type="term" value="F:cobalt ion binding"/>
    <property type="evidence" value="ECO:0007669"/>
    <property type="project" value="TreeGrafter"/>
</dbReference>
<sequence length="357" mass="42220">MMIKPRFRRRATPKSINTVFQPPGTISYVGEQRTEEVTTETILYNEHEFSQQEGILLDRLEDDQVNWYNIDGVHDINLLERVGDKFNIHPLLLEDIANTTQRPKTEFYPEGIYQCIKMISYDATHHELMDEQVSILLTQHAVLTFQEKTGDVFESIRERIANSRGRIRTSGNDYLFYALMDSIIDHYFVAIEQIGEYLNNLEDEIFDEPDKESLEKVQKNKRLLLTLRRAIYPLRESISRLLKEESPFMDNQIKSYLQDAYDHCIQIIETVESYREINAGLRDMYLSSVSHKMNQIMQVLTIMSSIFIPMTFLAGIYGMNFEHIPELTWEHGYRYFWIMCGIMFISLLGFFKWKKWL</sequence>
<evidence type="ECO:0000256" key="2">
    <source>
        <dbReference type="ARBA" id="ARBA00009765"/>
    </source>
</evidence>
<dbReference type="PANTHER" id="PTHR46494:SF1">
    <property type="entry name" value="CORA FAMILY METAL ION TRANSPORTER (EUROFUNG)"/>
    <property type="match status" value="1"/>
</dbReference>
<comment type="subcellular location">
    <subcellularLocation>
        <location evidence="1">Cell membrane</location>
        <topology evidence="1">Multi-pass membrane protein</topology>
    </subcellularLocation>
    <subcellularLocation>
        <location evidence="8">Membrane</location>
        <topology evidence="8">Multi-pass membrane protein</topology>
    </subcellularLocation>
</comment>
<dbReference type="Proteomes" id="UP000279600">
    <property type="component" value="Chromosome"/>
</dbReference>
<dbReference type="OrthoDB" id="9803416at2"/>
<dbReference type="GO" id="GO:0015095">
    <property type="term" value="F:magnesium ion transmembrane transporter activity"/>
    <property type="evidence" value="ECO:0007669"/>
    <property type="project" value="UniProtKB-UniRule"/>
</dbReference>
<evidence type="ECO:0000256" key="1">
    <source>
        <dbReference type="ARBA" id="ARBA00004651"/>
    </source>
</evidence>
<dbReference type="Pfam" id="PF01544">
    <property type="entry name" value="CorA"/>
    <property type="match status" value="1"/>
</dbReference>
<evidence type="ECO:0000256" key="4">
    <source>
        <dbReference type="ARBA" id="ARBA00022475"/>
    </source>
</evidence>
<reference evidence="9 10" key="1">
    <citation type="submission" date="2018-12" db="EMBL/GenBank/DDBJ databases">
        <title>Complete genome of Nonlabens sp. MJ115.</title>
        <authorList>
            <person name="Choi H.S."/>
            <person name="Jung J."/>
        </authorList>
    </citation>
    <scope>NUCLEOTIDE SEQUENCE [LARGE SCALE GENOMIC DNA]</scope>
    <source>
        <strain evidence="9 10">MJ115</strain>
    </source>
</reference>
<keyword evidence="8" id="KW-0406">Ion transport</keyword>
<dbReference type="NCBIfam" id="TIGR00383">
    <property type="entry name" value="corA"/>
    <property type="match status" value="1"/>
</dbReference>
<dbReference type="GO" id="GO:0005886">
    <property type="term" value="C:plasma membrane"/>
    <property type="evidence" value="ECO:0007669"/>
    <property type="project" value="UniProtKB-SubCell"/>
</dbReference>
<dbReference type="InterPro" id="IPR045863">
    <property type="entry name" value="CorA_TM1_TM2"/>
</dbReference>
<dbReference type="PANTHER" id="PTHR46494">
    <property type="entry name" value="CORA FAMILY METAL ION TRANSPORTER (EUROFUNG)"/>
    <property type="match status" value="1"/>
</dbReference>
<keyword evidence="10" id="KW-1185">Reference proteome</keyword>
<accession>A0A3S9MZA4</accession>
<dbReference type="InterPro" id="IPR002523">
    <property type="entry name" value="MgTranspt_CorA/ZnTranspt_ZntB"/>
</dbReference>
<keyword evidence="7 8" id="KW-0472">Membrane</keyword>
<dbReference type="InterPro" id="IPR045861">
    <property type="entry name" value="CorA_cytoplasmic_dom"/>
</dbReference>
<dbReference type="SUPFAM" id="SSF143865">
    <property type="entry name" value="CorA soluble domain-like"/>
    <property type="match status" value="1"/>
</dbReference>
<keyword evidence="4 8" id="KW-1003">Cell membrane</keyword>
<evidence type="ECO:0000256" key="5">
    <source>
        <dbReference type="ARBA" id="ARBA00022692"/>
    </source>
</evidence>
<evidence type="ECO:0000256" key="6">
    <source>
        <dbReference type="ARBA" id="ARBA00022989"/>
    </source>
</evidence>
<dbReference type="KEGG" id="noj:EJ995_09740"/>
<dbReference type="GO" id="GO:0000287">
    <property type="term" value="F:magnesium ion binding"/>
    <property type="evidence" value="ECO:0007669"/>
    <property type="project" value="TreeGrafter"/>
</dbReference>
<gene>
    <name evidence="8 9" type="primary">corA</name>
    <name evidence="9" type="ORF">EJ995_09740</name>
</gene>
<dbReference type="Gene3D" id="1.20.58.340">
    <property type="entry name" value="Magnesium transport protein CorA, transmembrane region"/>
    <property type="match status" value="2"/>
</dbReference>
<keyword evidence="8" id="KW-0460">Magnesium</keyword>
<dbReference type="SUPFAM" id="SSF144083">
    <property type="entry name" value="Magnesium transport protein CorA, transmembrane region"/>
    <property type="match status" value="1"/>
</dbReference>
<dbReference type="RefSeq" id="WP_126448018.1">
    <property type="nucleotide sequence ID" value="NZ_CP034549.1"/>
</dbReference>
<evidence type="ECO:0000313" key="9">
    <source>
        <dbReference type="EMBL" id="AZQ44510.1"/>
    </source>
</evidence>
<feature type="transmembrane region" description="Helical" evidence="8">
    <location>
        <begin position="299"/>
        <end position="320"/>
    </location>
</feature>